<feature type="transmembrane region" description="Helical" evidence="12">
    <location>
        <begin position="158"/>
        <end position="175"/>
    </location>
</feature>
<evidence type="ECO:0000313" key="15">
    <source>
        <dbReference type="Proteomes" id="UP000055702"/>
    </source>
</evidence>
<protein>
    <recommendedName>
        <fullName evidence="12">Undecaprenyl-phosphate alpha-N-acetylglucosaminyl 1-phosphate transferase</fullName>
        <ecNumber evidence="12">2.7.8.33</ecNumber>
    </recommendedName>
    <alternativeName>
        <fullName evidence="12">UDP-GlcNAc:undecaprenyl-phosphate GlcNAc-1-phosphate transferase</fullName>
    </alternativeName>
    <alternativeName>
        <fullName evidence="12">Undecaprenyl-phosphate GlcNAc-1-phosphate transferase</fullName>
    </alternativeName>
</protein>
<keyword evidence="9 12" id="KW-1133">Transmembrane helix</keyword>
<keyword evidence="4 12" id="KW-0328">Glycosyltransferase</keyword>
<dbReference type="GO" id="GO:0005886">
    <property type="term" value="C:plasma membrane"/>
    <property type="evidence" value="ECO:0007669"/>
    <property type="project" value="UniProtKB-SubCell"/>
</dbReference>
<dbReference type="GO" id="GO:0044038">
    <property type="term" value="P:cell wall macromolecule biosynthetic process"/>
    <property type="evidence" value="ECO:0007669"/>
    <property type="project" value="TreeGrafter"/>
</dbReference>
<dbReference type="InterPro" id="IPR012750">
    <property type="entry name" value="ECA_WecA-rel"/>
</dbReference>
<evidence type="ECO:0000256" key="4">
    <source>
        <dbReference type="ARBA" id="ARBA00022676"/>
    </source>
</evidence>
<name>A0A119D0U9_SHEFR</name>
<evidence type="ECO:0000256" key="9">
    <source>
        <dbReference type="ARBA" id="ARBA00022989"/>
    </source>
</evidence>
<proteinExistence type="inferred from homology"/>
<organism evidence="14">
    <name type="scientific">Shewanella frigidimarina</name>
    <dbReference type="NCBI Taxonomy" id="56812"/>
    <lineage>
        <taxon>Bacteria</taxon>
        <taxon>Pseudomonadati</taxon>
        <taxon>Pseudomonadota</taxon>
        <taxon>Gammaproteobacteria</taxon>
        <taxon>Alteromonadales</taxon>
        <taxon>Shewanellaceae</taxon>
        <taxon>Shewanella</taxon>
    </lineage>
</organism>
<keyword evidence="11 12" id="KW-0464">Manganese</keyword>
<evidence type="ECO:0000256" key="8">
    <source>
        <dbReference type="ARBA" id="ARBA00022985"/>
    </source>
</evidence>
<dbReference type="Pfam" id="PF00953">
    <property type="entry name" value="Glycos_transf_4"/>
    <property type="match status" value="1"/>
</dbReference>
<dbReference type="GO" id="GO:0016757">
    <property type="term" value="F:glycosyltransferase activity"/>
    <property type="evidence" value="ECO:0007669"/>
    <property type="project" value="UniProtKB-KW"/>
</dbReference>
<dbReference type="GO" id="GO:0000287">
    <property type="term" value="F:magnesium ion binding"/>
    <property type="evidence" value="ECO:0007669"/>
    <property type="project" value="InterPro"/>
</dbReference>
<dbReference type="EC" id="2.7.8.33" evidence="12"/>
<feature type="transmembrane region" description="Helical" evidence="12">
    <location>
        <begin position="98"/>
        <end position="116"/>
    </location>
</feature>
<evidence type="ECO:0000256" key="3">
    <source>
        <dbReference type="ARBA" id="ARBA00022519"/>
    </source>
</evidence>
<reference evidence="14 15" key="1">
    <citation type="submission" date="2016-01" db="EMBL/GenBank/DDBJ databases">
        <title>Draft genome of the antarctic isolate Shewanella frigidimarina Ag06-30.</title>
        <authorList>
            <person name="Parmeciano Di Noto G."/>
            <person name="Vazquez S."/>
            <person name="Mac Cormack W."/>
            <person name="Iriarte A."/>
            <person name="Quiroga C."/>
        </authorList>
    </citation>
    <scope>NUCLEOTIDE SEQUENCE [LARGE SCALE GENOMIC DNA]</scope>
    <source>
        <strain evidence="14 15">Ag06-30</strain>
    </source>
</reference>
<dbReference type="GO" id="GO:0009276">
    <property type="term" value="C:Gram-negative-bacterium-type cell wall"/>
    <property type="evidence" value="ECO:0007669"/>
    <property type="project" value="InterPro"/>
</dbReference>
<evidence type="ECO:0000256" key="2">
    <source>
        <dbReference type="ARBA" id="ARBA00022475"/>
    </source>
</evidence>
<dbReference type="NCBIfam" id="TIGR02380">
    <property type="entry name" value="ECA_wecA"/>
    <property type="match status" value="1"/>
</dbReference>
<dbReference type="CDD" id="cd06853">
    <property type="entry name" value="GT_WecA_like"/>
    <property type="match status" value="1"/>
</dbReference>
<dbReference type="GO" id="GO:0009243">
    <property type="term" value="P:O antigen biosynthetic process"/>
    <property type="evidence" value="ECO:0007669"/>
    <property type="project" value="UniProtKB-UniRule"/>
</dbReference>
<evidence type="ECO:0000256" key="13">
    <source>
        <dbReference type="PIRSR" id="PIRSR600715-1"/>
    </source>
</evidence>
<dbReference type="AlphaFoldDB" id="A0A119D0U9"/>
<dbReference type="EMBL" id="LRDC01000001">
    <property type="protein sequence ID" value="KVX03504.1"/>
    <property type="molecule type" value="Genomic_DNA"/>
</dbReference>
<keyword evidence="10 12" id="KW-0472">Membrane</keyword>
<evidence type="ECO:0000256" key="5">
    <source>
        <dbReference type="ARBA" id="ARBA00022679"/>
    </source>
</evidence>
<comment type="catalytic activity">
    <reaction evidence="12">
        <text>di-trans,octa-cis-undecaprenyl phosphate + UDP-N-acetyl-alpha-D-glucosamine = N-acetyl-alpha-D-glucosaminyl-di-trans,octa-cis-undecaprenyl diphosphate + UMP</text>
        <dbReference type="Rhea" id="RHEA:28090"/>
        <dbReference type="ChEBI" id="CHEBI:57705"/>
        <dbReference type="ChEBI" id="CHEBI:57865"/>
        <dbReference type="ChEBI" id="CHEBI:60392"/>
        <dbReference type="ChEBI" id="CHEBI:62959"/>
        <dbReference type="EC" id="2.7.8.33"/>
    </reaction>
</comment>
<evidence type="ECO:0000256" key="7">
    <source>
        <dbReference type="ARBA" id="ARBA00022842"/>
    </source>
</evidence>
<feature type="transmembrane region" description="Helical" evidence="12">
    <location>
        <begin position="291"/>
        <end position="312"/>
    </location>
</feature>
<comment type="function">
    <text evidence="12">Catalyzes the transfer of the GlcNAc-1-phosphate moiety from UDP-GlcNAc onto the carrier lipid undecaprenyl phosphate (C55-P), yielding GlcNAc-pyrophosphoryl-undecaprenyl (GlcNAc-PP-C55).</text>
</comment>
<gene>
    <name evidence="12" type="primary">wecA</name>
    <name evidence="14" type="ORF">AWJ07_02800</name>
</gene>
<dbReference type="PANTHER" id="PTHR22926">
    <property type="entry name" value="PHOSPHO-N-ACETYLMURAMOYL-PENTAPEPTIDE-TRANSFERASE"/>
    <property type="match status" value="1"/>
</dbReference>
<feature type="binding site" evidence="13">
    <location>
        <position position="150"/>
    </location>
    <ligand>
        <name>Mg(2+)</name>
        <dbReference type="ChEBI" id="CHEBI:18420"/>
    </ligand>
</feature>
<keyword evidence="3 12" id="KW-0997">Cell inner membrane</keyword>
<evidence type="ECO:0000256" key="6">
    <source>
        <dbReference type="ARBA" id="ARBA00022692"/>
    </source>
</evidence>
<dbReference type="HAMAP" id="MF_02030">
    <property type="entry name" value="WecA_Gammaproteo"/>
    <property type="match status" value="1"/>
</dbReference>
<dbReference type="GO" id="GO:0036380">
    <property type="term" value="F:UDP-N-acetylglucosamine-undecaprenyl-phosphate N-acetylglucosaminephosphotransferase activity"/>
    <property type="evidence" value="ECO:0007669"/>
    <property type="project" value="UniProtKB-UniRule"/>
</dbReference>
<comment type="cofactor">
    <cofactor evidence="12 13">
        <name>Mg(2+)</name>
        <dbReference type="ChEBI" id="CHEBI:18420"/>
    </cofactor>
</comment>
<accession>A0A119D0U9</accession>
<feature type="transmembrane region" description="Helical" evidence="12">
    <location>
        <begin position="70"/>
        <end position="86"/>
    </location>
</feature>
<comment type="similarity">
    <text evidence="12">Belongs to the glycosyltransferase 4 family. WecA subfamily.</text>
</comment>
<evidence type="ECO:0000256" key="1">
    <source>
        <dbReference type="ARBA" id="ARBA00004651"/>
    </source>
</evidence>
<keyword evidence="5 12" id="KW-0808">Transferase</keyword>
<dbReference type="PANTHER" id="PTHR22926:SF3">
    <property type="entry name" value="UNDECAPRENYL-PHOSPHATE ALPHA-N-ACETYLGLUCOSAMINYL 1-PHOSPHATE TRANSFERASE"/>
    <property type="match status" value="1"/>
</dbReference>
<keyword evidence="7 12" id="KW-0460">Magnesium</keyword>
<keyword evidence="6 12" id="KW-0812">Transmembrane</keyword>
<dbReference type="GO" id="GO:0071555">
    <property type="term" value="P:cell wall organization"/>
    <property type="evidence" value="ECO:0007669"/>
    <property type="project" value="TreeGrafter"/>
</dbReference>
<feature type="binding site" evidence="13">
    <location>
        <position position="214"/>
    </location>
    <ligand>
        <name>Mg(2+)</name>
        <dbReference type="ChEBI" id="CHEBI:18420"/>
    </ligand>
</feature>
<keyword evidence="2 12" id="KW-1003">Cell membrane</keyword>
<dbReference type="Proteomes" id="UP000055702">
    <property type="component" value="Unassembled WGS sequence"/>
</dbReference>
<feature type="transmembrane region" description="Helical" evidence="12">
    <location>
        <begin position="181"/>
        <end position="198"/>
    </location>
</feature>
<sequence length="350" mass="38809">MDLLIPLICAFIITFMVIHWVIPIAEKVGLVDIPKGRKQHTGRVPLIGGFAIYFSILITSMLFIPSSKMLNVYLVSASWILFIGLLDDKYDIPVRYRLVSQVIVASMMIFGAGIYLTNLGDLLGFGIINLSFLGVFVTVLAVIGAINAFNMVDGIDGLAGMLSLTSFAGLAFLLSRAGSDWYLMSLMFIAALIAYLMFNLGWPTKILKKIFMGDAGSMLIGLTVVWLLVIGADSSLQAFRPVTALYLVAIPLMDMAAIMFRRINKGDSPFKPDTNHLHHIFMRAGFTQKQALIIISLFASVFTFIGVISEIYQIPEVIMFAGFLVAFACYSYAILHAWQILSWFRSQFYS</sequence>
<comment type="pathway">
    <text evidence="12">Bacterial outer membrane biogenesis; LPS O-antigen biosynthesis.</text>
</comment>
<evidence type="ECO:0000256" key="11">
    <source>
        <dbReference type="ARBA" id="ARBA00023211"/>
    </source>
</evidence>
<feature type="transmembrane region" description="Helical" evidence="12">
    <location>
        <begin position="122"/>
        <end position="146"/>
    </location>
</feature>
<comment type="caution">
    <text evidence="14">The sequence shown here is derived from an EMBL/GenBank/DDBJ whole genome shotgun (WGS) entry which is preliminary data.</text>
</comment>
<dbReference type="RefSeq" id="WP_059744144.1">
    <property type="nucleotide sequence ID" value="NZ_JBOZOX010000008.1"/>
</dbReference>
<feature type="transmembrane region" description="Helical" evidence="12">
    <location>
        <begin position="46"/>
        <end position="64"/>
    </location>
</feature>
<feature type="transmembrane region" description="Helical" evidence="12">
    <location>
        <begin position="318"/>
        <end position="338"/>
    </location>
</feature>
<dbReference type="UniPathway" id="UPA00281"/>
<evidence type="ECO:0000256" key="10">
    <source>
        <dbReference type="ARBA" id="ARBA00023136"/>
    </source>
</evidence>
<dbReference type="GO" id="GO:0030145">
    <property type="term" value="F:manganese ion binding"/>
    <property type="evidence" value="ECO:0007669"/>
    <property type="project" value="InterPro"/>
</dbReference>
<feature type="transmembrane region" description="Helical" evidence="12">
    <location>
        <begin position="6"/>
        <end position="25"/>
    </location>
</feature>
<keyword evidence="8 12" id="KW-0448">Lipopolysaccharide biosynthesis</keyword>
<keyword evidence="13" id="KW-0479">Metal-binding</keyword>
<feature type="transmembrane region" description="Helical" evidence="12">
    <location>
        <begin position="210"/>
        <end position="232"/>
    </location>
</feature>
<dbReference type="InterPro" id="IPR000715">
    <property type="entry name" value="Glycosyl_transferase_4"/>
</dbReference>
<evidence type="ECO:0000256" key="12">
    <source>
        <dbReference type="HAMAP-Rule" id="MF_02030"/>
    </source>
</evidence>
<evidence type="ECO:0000313" key="14">
    <source>
        <dbReference type="EMBL" id="KVX03504.1"/>
    </source>
</evidence>
<feature type="transmembrane region" description="Helical" evidence="12">
    <location>
        <begin position="238"/>
        <end position="260"/>
    </location>
</feature>
<comment type="subcellular location">
    <subcellularLocation>
        <location evidence="12">Cell inner membrane</location>
        <topology evidence="12">Multi-pass membrane protein</topology>
    </subcellularLocation>
    <subcellularLocation>
        <location evidence="1">Cell membrane</location>
        <topology evidence="1">Multi-pass membrane protein</topology>
    </subcellularLocation>
</comment>
<comment type="cofactor">
    <cofactor evidence="12">
        <name>Mn(2+)</name>
        <dbReference type="ChEBI" id="CHEBI:29035"/>
    </cofactor>
</comment>